<protein>
    <submittedName>
        <fullName evidence="3">Protein RCC2</fullName>
    </submittedName>
</protein>
<dbReference type="AlphaFoldDB" id="A0AA41MIA2"/>
<evidence type="ECO:0000256" key="1">
    <source>
        <dbReference type="PROSITE-ProRule" id="PRU00235"/>
    </source>
</evidence>
<feature type="repeat" description="RCC1" evidence="1">
    <location>
        <begin position="34"/>
        <end position="87"/>
    </location>
</feature>
<dbReference type="Gene3D" id="2.130.10.30">
    <property type="entry name" value="Regulator of chromosome condensation 1/beta-lactamase-inhibitor protein II"/>
    <property type="match status" value="3"/>
</dbReference>
<dbReference type="PRINTS" id="PR00633">
    <property type="entry name" value="RCCNDNSATION"/>
</dbReference>
<dbReference type="InterPro" id="IPR000408">
    <property type="entry name" value="Reg_chr_condens"/>
</dbReference>
<dbReference type="InterPro" id="IPR009091">
    <property type="entry name" value="RCC1/BLIP-II"/>
</dbReference>
<organism evidence="3 4">
    <name type="scientific">Sciurus carolinensis</name>
    <name type="common">Eastern gray squirrel</name>
    <dbReference type="NCBI Taxonomy" id="30640"/>
    <lineage>
        <taxon>Eukaryota</taxon>
        <taxon>Metazoa</taxon>
        <taxon>Chordata</taxon>
        <taxon>Craniata</taxon>
        <taxon>Vertebrata</taxon>
        <taxon>Euteleostomi</taxon>
        <taxon>Mammalia</taxon>
        <taxon>Eutheria</taxon>
        <taxon>Euarchontoglires</taxon>
        <taxon>Glires</taxon>
        <taxon>Rodentia</taxon>
        <taxon>Sciuromorpha</taxon>
        <taxon>Sciuridae</taxon>
        <taxon>Sciurinae</taxon>
        <taxon>Sciurini</taxon>
        <taxon>Sciurus</taxon>
    </lineage>
</organism>
<dbReference type="GO" id="GO:0031267">
    <property type="term" value="F:small GTPase binding"/>
    <property type="evidence" value="ECO:0007669"/>
    <property type="project" value="TreeGrafter"/>
</dbReference>
<evidence type="ECO:0000313" key="3">
    <source>
        <dbReference type="EMBL" id="MBZ3872304.1"/>
    </source>
</evidence>
<evidence type="ECO:0000256" key="2">
    <source>
        <dbReference type="SAM" id="MobiDB-lite"/>
    </source>
</evidence>
<dbReference type="PANTHER" id="PTHR46207">
    <property type="entry name" value="PROTEIN RCC2"/>
    <property type="match status" value="1"/>
</dbReference>
<feature type="region of interest" description="Disordered" evidence="2">
    <location>
        <begin position="93"/>
        <end position="134"/>
    </location>
</feature>
<dbReference type="PROSITE" id="PS50012">
    <property type="entry name" value="RCC1_3"/>
    <property type="match status" value="3"/>
</dbReference>
<accession>A0AA41MIA2</accession>
<feature type="repeat" description="RCC1" evidence="1">
    <location>
        <begin position="215"/>
        <end position="266"/>
    </location>
</feature>
<comment type="caution">
    <text evidence="3">The sequence shown here is derived from an EMBL/GenBank/DDBJ whole genome shotgun (WGS) entry which is preliminary data.</text>
</comment>
<proteinExistence type="predicted"/>
<name>A0AA41MIA2_SCICA</name>
<feature type="region of interest" description="Disordered" evidence="2">
    <location>
        <begin position="413"/>
        <end position="444"/>
    </location>
</feature>
<dbReference type="Pfam" id="PF00415">
    <property type="entry name" value="RCC1"/>
    <property type="match status" value="4"/>
</dbReference>
<dbReference type="Proteomes" id="UP001166674">
    <property type="component" value="Unassembled WGS sequence"/>
</dbReference>
<keyword evidence="4" id="KW-1185">Reference proteome</keyword>
<dbReference type="PANTHER" id="PTHR46207:SF1">
    <property type="entry name" value="PROTEIN RCC2"/>
    <property type="match status" value="1"/>
</dbReference>
<reference evidence="3" key="1">
    <citation type="submission" date="2020-03" db="EMBL/GenBank/DDBJ databases">
        <title>Studies in the Genomics of Life Span.</title>
        <authorList>
            <person name="Glass D."/>
        </authorList>
    </citation>
    <scope>NUCLEOTIDE SEQUENCE</scope>
    <source>
        <strain evidence="3">SUZIE</strain>
        <tissue evidence="3">Muscle</tissue>
    </source>
</reference>
<dbReference type="SUPFAM" id="SSF50985">
    <property type="entry name" value="RCC1/BLIP-II"/>
    <property type="match status" value="2"/>
</dbReference>
<feature type="compositionally biased region" description="Basic and acidic residues" evidence="2">
    <location>
        <begin position="413"/>
        <end position="426"/>
    </location>
</feature>
<dbReference type="EMBL" id="JAATJV010186659">
    <property type="protein sequence ID" value="MBZ3872304.1"/>
    <property type="molecule type" value="Genomic_DNA"/>
</dbReference>
<gene>
    <name evidence="3" type="ORF">SUZIE_117985</name>
</gene>
<dbReference type="InterPro" id="IPR028641">
    <property type="entry name" value="RCC2"/>
</dbReference>
<sequence>MEKTKDGQILPVPNVVVRDVAGGANHTLVPESQKLVFSWGFGGYGRLGHVEQKDEMVPSPVKLFDFPRRGASQIYAGYTCSFAFSEEEGGSGFGGAELGQQQGPCGAQEAQRPQRCSSSSSSGSGGSGGGEDSLERVARPAVGKAGGAAVVNTEPKYTKERVKLEGSKCKGQLLILGAINWDLIGRKEVPKQQAAYRNLGENLWGTHSLLITTEEKLWSWGRNEKGQLDHGDNKRVEAPRLIEALTHEAIVSVPCGRNHTLALTETGSAFAFGENKMGKLGLGNQTDAVTSPAQIKYNAQPTTKMACETEFSMIMDCKGNLCSFGFPEYGQLGHNWDGEFIIRALRIKNDFELVPQRVAIYIEKTKDWQILPVPNVVVRNVAGGANHMLVPDSQKRVFSWGFGGYGRLGHAEQKDEMVPRLQRPERCSSSGGDSSGEEDGLELDWSPCGGKPAARPAAGSAAVVITEPKYTKERVKLEGSKCKGQLLILGATNWDLIGRKEVPKQQAGYHNLGQNLWGPHRSGCLLGIQVRTVVSGLCAAHSLLITTEEKLWNWGPLGKREGTAGPR</sequence>
<dbReference type="GO" id="GO:0016020">
    <property type="term" value="C:membrane"/>
    <property type="evidence" value="ECO:0007669"/>
    <property type="project" value="TreeGrafter"/>
</dbReference>
<evidence type="ECO:0000313" key="4">
    <source>
        <dbReference type="Proteomes" id="UP001166674"/>
    </source>
</evidence>
<feature type="repeat" description="RCC1" evidence="1">
    <location>
        <begin position="267"/>
        <end position="318"/>
    </location>
</feature>